<proteinExistence type="predicted"/>
<dbReference type="Proteomes" id="UP000401081">
    <property type="component" value="Unassembled WGS sequence"/>
</dbReference>
<gene>
    <name evidence="1" type="ORF">NCTC12993_00124</name>
</gene>
<accession>A0A485A356</accession>
<evidence type="ECO:0000313" key="1">
    <source>
        <dbReference type="EMBL" id="VFS54990.1"/>
    </source>
</evidence>
<dbReference type="AlphaFoldDB" id="A0A485A356"/>
<sequence length="140" mass="15678">MDDVGLTQHDIILINQVVGFVCFQARVIALFQAYMGFPVRWIPGMPVQEDADAGPFLDEHSPWHTDMDGLEAHQANTPQGEALARWQQVPELATLAPVLALEESVLNRLGELINALSFTHPLQPLFALIPARINRQRELF</sequence>
<organism evidence="1 2">
    <name type="scientific">Kluyvera cryocrescens</name>
    <name type="common">Kluyvera citrophila</name>
    <dbReference type="NCBI Taxonomy" id="580"/>
    <lineage>
        <taxon>Bacteria</taxon>
        <taxon>Pseudomonadati</taxon>
        <taxon>Pseudomonadota</taxon>
        <taxon>Gammaproteobacteria</taxon>
        <taxon>Enterobacterales</taxon>
        <taxon>Enterobacteriaceae</taxon>
        <taxon>Kluyvera</taxon>
    </lineage>
</organism>
<dbReference type="EMBL" id="CAADJD010000001">
    <property type="protein sequence ID" value="VFS54990.1"/>
    <property type="molecule type" value="Genomic_DNA"/>
</dbReference>
<name>A0A485A356_KLUCR</name>
<evidence type="ECO:0000313" key="2">
    <source>
        <dbReference type="Proteomes" id="UP000401081"/>
    </source>
</evidence>
<keyword evidence="2" id="KW-1185">Reference proteome</keyword>
<reference evidence="1 2" key="1">
    <citation type="submission" date="2019-03" db="EMBL/GenBank/DDBJ databases">
        <authorList>
            <consortium name="Pathogen Informatics"/>
        </authorList>
    </citation>
    <scope>NUCLEOTIDE SEQUENCE [LARGE SCALE GENOMIC DNA]</scope>
    <source>
        <strain evidence="1 2">NCTC12993</strain>
    </source>
</reference>
<protein>
    <submittedName>
        <fullName evidence="1">Uncharacterized protein conserved in bacteria</fullName>
    </submittedName>
</protein>